<evidence type="ECO:0000313" key="1">
    <source>
        <dbReference type="EMBL" id="KAF4591625.1"/>
    </source>
</evidence>
<proteinExistence type="predicted"/>
<dbReference type="EMBL" id="JAACLJ010000002">
    <property type="protein sequence ID" value="KAF4591625.1"/>
    <property type="molecule type" value="Genomic_DNA"/>
</dbReference>
<dbReference type="Proteomes" id="UP000562929">
    <property type="component" value="Unassembled WGS sequence"/>
</dbReference>
<dbReference type="GO" id="GO:0006044">
    <property type="term" value="P:N-acetylglucosamine metabolic process"/>
    <property type="evidence" value="ECO:0007669"/>
    <property type="project" value="TreeGrafter"/>
</dbReference>
<keyword evidence="2" id="KW-1185">Reference proteome</keyword>
<dbReference type="Pfam" id="PF12239">
    <property type="entry name" value="DUF3605"/>
    <property type="match status" value="1"/>
</dbReference>
<dbReference type="InterPro" id="IPR022036">
    <property type="entry name" value="DUF3605"/>
</dbReference>
<dbReference type="OrthoDB" id="498286at2759"/>
<protein>
    <submittedName>
        <fullName evidence="1">DUF3605 domain protein</fullName>
    </submittedName>
</protein>
<comment type="caution">
    <text evidence="1">The sequence shown here is derived from an EMBL/GenBank/DDBJ whole genome shotgun (WGS) entry which is preliminary data.</text>
</comment>
<dbReference type="AlphaFoldDB" id="A0A8H4VEU0"/>
<gene>
    <name evidence="1" type="ORF">GQ602_001924</name>
</gene>
<accession>A0A8H4VEU0</accession>
<reference evidence="1 2" key="1">
    <citation type="journal article" date="2020" name="G3 (Bethesda)">
        <title>Genetic Underpinnings of Host Manipulation by Ophiocordyceps as Revealed by Comparative Transcriptomics.</title>
        <authorList>
            <person name="Will I."/>
            <person name="Das B."/>
            <person name="Trinh T."/>
            <person name="Brachmann A."/>
            <person name="Ohm R.A."/>
            <person name="de Bekker C."/>
        </authorList>
    </citation>
    <scope>NUCLEOTIDE SEQUENCE [LARGE SCALE GENOMIC DNA]</scope>
    <source>
        <strain evidence="1 2">EC05</strain>
    </source>
</reference>
<dbReference type="GO" id="GO:0005737">
    <property type="term" value="C:cytoplasm"/>
    <property type="evidence" value="ECO:0007669"/>
    <property type="project" value="TreeGrafter"/>
</dbReference>
<dbReference type="PANTHER" id="PTHR35020:SF2">
    <property type="entry name" value="N-ACETYLGLUCOSAMINE-INDUCED PROTEIN 1"/>
    <property type="match status" value="1"/>
</dbReference>
<organism evidence="1 2">
    <name type="scientific">Ophiocordyceps camponoti-floridani</name>
    <dbReference type="NCBI Taxonomy" id="2030778"/>
    <lineage>
        <taxon>Eukaryota</taxon>
        <taxon>Fungi</taxon>
        <taxon>Dikarya</taxon>
        <taxon>Ascomycota</taxon>
        <taxon>Pezizomycotina</taxon>
        <taxon>Sordariomycetes</taxon>
        <taxon>Hypocreomycetidae</taxon>
        <taxon>Hypocreales</taxon>
        <taxon>Ophiocordycipitaceae</taxon>
        <taxon>Ophiocordyceps</taxon>
    </lineage>
</organism>
<name>A0A8H4VEU0_9HYPO</name>
<dbReference type="PANTHER" id="PTHR35020">
    <property type="entry name" value="N-ACETYLGLUCOSAMINE-INDUCED PROTEIN 1"/>
    <property type="match status" value="1"/>
</dbReference>
<sequence length="201" mass="22829">MTRPQTTADGLPFALTAVDRELLSQTDDEFKPHSWRELEGIIETNDLSALKRKPSDLSRYIKWTAEMKKQYGSITAFILANRLPGTWGQPPFSPRSQVPLDDAADYKVLLNDWPYGLEAGISHLVVWSRTPIPTDPDTGDVTSESRTLIQDFVDRRFVNSLGPGRVLWFKNWVTLQSVRSLEHFHVLVRGADEDLLAHWVG</sequence>
<evidence type="ECO:0000313" key="2">
    <source>
        <dbReference type="Proteomes" id="UP000562929"/>
    </source>
</evidence>